<organism evidence="3 4">
    <name type="scientific">Phenylobacterium conjunctum</name>
    <dbReference type="NCBI Taxonomy" id="1298959"/>
    <lineage>
        <taxon>Bacteria</taxon>
        <taxon>Pseudomonadati</taxon>
        <taxon>Pseudomonadota</taxon>
        <taxon>Alphaproteobacteria</taxon>
        <taxon>Caulobacterales</taxon>
        <taxon>Caulobacteraceae</taxon>
        <taxon>Phenylobacterium</taxon>
    </lineage>
</organism>
<gene>
    <name evidence="3" type="ORF">ACFQ27_15510</name>
</gene>
<evidence type="ECO:0000313" key="4">
    <source>
        <dbReference type="Proteomes" id="UP001597216"/>
    </source>
</evidence>
<evidence type="ECO:0000313" key="3">
    <source>
        <dbReference type="EMBL" id="MFD1191995.1"/>
    </source>
</evidence>
<keyword evidence="4" id="KW-1185">Reference proteome</keyword>
<feature type="chain" id="PRO_5046636490" evidence="2">
    <location>
        <begin position="31"/>
        <end position="200"/>
    </location>
</feature>
<evidence type="ECO:0000256" key="1">
    <source>
        <dbReference type="SAM" id="MobiDB-lite"/>
    </source>
</evidence>
<protein>
    <submittedName>
        <fullName evidence="3">Uncharacterized protein</fullName>
    </submittedName>
</protein>
<proteinExistence type="predicted"/>
<dbReference type="Proteomes" id="UP001597216">
    <property type="component" value="Unassembled WGS sequence"/>
</dbReference>
<keyword evidence="2" id="KW-0732">Signal</keyword>
<sequence>MKSSKEIRAKVLIAAAVASLGFAFASDASAQTRQAPPGVPRPPRPDRERTAPRPSDEETSPPRNGLNLTKVANTSTITTADQVNTPEELAAALAGAATKNEMVRLLNLAAQAGLSKASVKTALEWAKDVPGATSVATITQIQTAVNSNTAADGQTVTFFTASTATGSTQSLGNNALNQGVTNQPGDNNQTTNNTTSIYVG</sequence>
<name>A0ABW3T5N1_9CAUL</name>
<feature type="signal peptide" evidence="2">
    <location>
        <begin position="1"/>
        <end position="30"/>
    </location>
</feature>
<reference evidence="4" key="1">
    <citation type="journal article" date="2019" name="Int. J. Syst. Evol. Microbiol.">
        <title>The Global Catalogue of Microorganisms (GCM) 10K type strain sequencing project: providing services to taxonomists for standard genome sequencing and annotation.</title>
        <authorList>
            <consortium name="The Broad Institute Genomics Platform"/>
            <consortium name="The Broad Institute Genome Sequencing Center for Infectious Disease"/>
            <person name="Wu L."/>
            <person name="Ma J."/>
        </authorList>
    </citation>
    <scope>NUCLEOTIDE SEQUENCE [LARGE SCALE GENOMIC DNA]</scope>
    <source>
        <strain evidence="4">CCUG 55074</strain>
    </source>
</reference>
<comment type="caution">
    <text evidence="3">The sequence shown here is derived from an EMBL/GenBank/DDBJ whole genome shotgun (WGS) entry which is preliminary data.</text>
</comment>
<dbReference type="RefSeq" id="WP_377354222.1">
    <property type="nucleotide sequence ID" value="NZ_JBHTLQ010000040.1"/>
</dbReference>
<evidence type="ECO:0000256" key="2">
    <source>
        <dbReference type="SAM" id="SignalP"/>
    </source>
</evidence>
<feature type="compositionally biased region" description="Basic and acidic residues" evidence="1">
    <location>
        <begin position="43"/>
        <end position="56"/>
    </location>
</feature>
<feature type="region of interest" description="Disordered" evidence="1">
    <location>
        <begin position="26"/>
        <end position="68"/>
    </location>
</feature>
<dbReference type="EMBL" id="JBHTLQ010000040">
    <property type="protein sequence ID" value="MFD1191995.1"/>
    <property type="molecule type" value="Genomic_DNA"/>
</dbReference>
<accession>A0ABW3T5N1</accession>
<feature type="region of interest" description="Disordered" evidence="1">
    <location>
        <begin position="173"/>
        <end position="200"/>
    </location>
</feature>